<feature type="compositionally biased region" description="Pro residues" evidence="1">
    <location>
        <begin position="1"/>
        <end position="10"/>
    </location>
</feature>
<dbReference type="EMBL" id="GBRH01193598">
    <property type="protein sequence ID" value="JAE04298.1"/>
    <property type="molecule type" value="Transcribed_RNA"/>
</dbReference>
<evidence type="ECO:0000256" key="1">
    <source>
        <dbReference type="SAM" id="MobiDB-lite"/>
    </source>
</evidence>
<dbReference type="AlphaFoldDB" id="A0A0A9F7P8"/>
<feature type="region of interest" description="Disordered" evidence="1">
    <location>
        <begin position="1"/>
        <end position="29"/>
    </location>
</feature>
<evidence type="ECO:0000313" key="2">
    <source>
        <dbReference type="EMBL" id="JAE04298.1"/>
    </source>
</evidence>
<reference evidence="2" key="1">
    <citation type="submission" date="2014-09" db="EMBL/GenBank/DDBJ databases">
        <authorList>
            <person name="Magalhaes I.L.F."/>
            <person name="Oliveira U."/>
            <person name="Santos F.R."/>
            <person name="Vidigal T.H.D.A."/>
            <person name="Brescovit A.D."/>
            <person name="Santos A.J."/>
        </authorList>
    </citation>
    <scope>NUCLEOTIDE SEQUENCE</scope>
    <source>
        <tissue evidence="2">Shoot tissue taken approximately 20 cm above the soil surface</tissue>
    </source>
</reference>
<sequence>MRRMPMPPSPATGRLFSSTVPCSPSRRGRSGDLFFVLIFSVLLQSKAMELIVQTSGSRD</sequence>
<proteinExistence type="predicted"/>
<accession>A0A0A9F7P8</accession>
<reference evidence="2" key="2">
    <citation type="journal article" date="2015" name="Data Brief">
        <title>Shoot transcriptome of the giant reed, Arundo donax.</title>
        <authorList>
            <person name="Barrero R.A."/>
            <person name="Guerrero F.D."/>
            <person name="Moolhuijzen P."/>
            <person name="Goolsby J.A."/>
            <person name="Tidwell J."/>
            <person name="Bellgard S.E."/>
            <person name="Bellgard M.I."/>
        </authorList>
    </citation>
    <scope>NUCLEOTIDE SEQUENCE</scope>
    <source>
        <tissue evidence="2">Shoot tissue taken approximately 20 cm above the soil surface</tissue>
    </source>
</reference>
<protein>
    <submittedName>
        <fullName evidence="2">Uncharacterized protein</fullName>
    </submittedName>
</protein>
<organism evidence="2">
    <name type="scientific">Arundo donax</name>
    <name type="common">Giant reed</name>
    <name type="synonym">Donax arundinaceus</name>
    <dbReference type="NCBI Taxonomy" id="35708"/>
    <lineage>
        <taxon>Eukaryota</taxon>
        <taxon>Viridiplantae</taxon>
        <taxon>Streptophyta</taxon>
        <taxon>Embryophyta</taxon>
        <taxon>Tracheophyta</taxon>
        <taxon>Spermatophyta</taxon>
        <taxon>Magnoliopsida</taxon>
        <taxon>Liliopsida</taxon>
        <taxon>Poales</taxon>
        <taxon>Poaceae</taxon>
        <taxon>PACMAD clade</taxon>
        <taxon>Arundinoideae</taxon>
        <taxon>Arundineae</taxon>
        <taxon>Arundo</taxon>
    </lineage>
</organism>
<name>A0A0A9F7P8_ARUDO</name>